<dbReference type="Proteomes" id="UP000037405">
    <property type="component" value="Unassembled WGS sequence"/>
</dbReference>
<dbReference type="CDD" id="cd06261">
    <property type="entry name" value="TM_PBP2"/>
    <property type="match status" value="1"/>
</dbReference>
<name>A0A0M0GLM1_9BACI</name>
<evidence type="ECO:0000313" key="12">
    <source>
        <dbReference type="Proteomes" id="UP000037405"/>
    </source>
</evidence>
<evidence type="ECO:0000256" key="1">
    <source>
        <dbReference type="ARBA" id="ARBA00004651"/>
    </source>
</evidence>
<accession>A0A0M0GLM1</accession>
<reference evidence="9" key="2">
    <citation type="submission" date="2015-07" db="EMBL/GenBank/DDBJ databases">
        <title>MeaNS - Measles Nucleotide Surveillance Program.</title>
        <authorList>
            <person name="Tran T."/>
            <person name="Druce J."/>
        </authorList>
    </citation>
    <scope>NUCLEOTIDE SEQUENCE</scope>
    <source>
        <strain evidence="9">JCM 11544</strain>
    </source>
</reference>
<evidence type="ECO:0000313" key="13">
    <source>
        <dbReference type="Proteomes" id="UP000076510"/>
    </source>
</evidence>
<evidence type="ECO:0000259" key="8">
    <source>
        <dbReference type="PROSITE" id="PS50928"/>
    </source>
</evidence>
<reference evidence="13" key="3">
    <citation type="submission" date="2016-01" db="EMBL/GenBank/DDBJ databases">
        <title>Whole genome sequencing of Bhargavaea cecembensis T14.</title>
        <authorList>
            <person name="Hong K.W."/>
        </authorList>
    </citation>
    <scope>NUCLEOTIDE SEQUENCE [LARGE SCALE GENOMIC DNA]</scope>
    <source>
        <strain evidence="13">M19</strain>
    </source>
</reference>
<keyword evidence="3" id="KW-1003">Cell membrane</keyword>
<proteinExistence type="inferred from homology"/>
<dbReference type="Proteomes" id="UP000322997">
    <property type="component" value="Unassembled WGS sequence"/>
</dbReference>
<dbReference type="SUPFAM" id="SSF161098">
    <property type="entry name" value="MetI-like"/>
    <property type="match status" value="1"/>
</dbReference>
<dbReference type="PANTHER" id="PTHR30193:SF37">
    <property type="entry name" value="INNER MEMBRANE ABC TRANSPORTER PERMEASE PROTEIN YCJO"/>
    <property type="match status" value="1"/>
</dbReference>
<evidence type="ECO:0000256" key="5">
    <source>
        <dbReference type="ARBA" id="ARBA00022989"/>
    </source>
</evidence>
<evidence type="ECO:0000256" key="4">
    <source>
        <dbReference type="ARBA" id="ARBA00022692"/>
    </source>
</evidence>
<comment type="subcellular location">
    <subcellularLocation>
        <location evidence="1 7">Cell membrane</location>
        <topology evidence="1 7">Multi-pass membrane protein</topology>
    </subcellularLocation>
</comment>
<evidence type="ECO:0000256" key="3">
    <source>
        <dbReference type="ARBA" id="ARBA00022475"/>
    </source>
</evidence>
<keyword evidence="2 7" id="KW-0813">Transport</keyword>
<evidence type="ECO:0000256" key="6">
    <source>
        <dbReference type="ARBA" id="ARBA00023136"/>
    </source>
</evidence>
<dbReference type="PROSITE" id="PS50928">
    <property type="entry name" value="ABC_TM1"/>
    <property type="match status" value="1"/>
</dbReference>
<keyword evidence="12" id="KW-1185">Reference proteome</keyword>
<dbReference type="OrthoDB" id="9809173at2"/>
<keyword evidence="4 7" id="KW-0812">Transmembrane</keyword>
<dbReference type="Pfam" id="PF00528">
    <property type="entry name" value="BPD_transp_1"/>
    <property type="match status" value="1"/>
</dbReference>
<keyword evidence="5 7" id="KW-1133">Transmembrane helix</keyword>
<keyword evidence="6 7" id="KW-0472">Membrane</keyword>
<feature type="transmembrane region" description="Helical" evidence="7">
    <location>
        <begin position="87"/>
        <end position="108"/>
    </location>
</feature>
<dbReference type="InterPro" id="IPR051393">
    <property type="entry name" value="ABC_transporter_permease"/>
</dbReference>
<dbReference type="PATRIC" id="fig|189381.12.peg.3809"/>
<evidence type="ECO:0000313" key="9">
    <source>
        <dbReference type="EMBL" id="KON90668.1"/>
    </source>
</evidence>
<protein>
    <submittedName>
        <fullName evidence="9">Sugar ABC transporter permease</fullName>
    </submittedName>
</protein>
<feature type="transmembrane region" description="Helical" evidence="7">
    <location>
        <begin position="182"/>
        <end position="206"/>
    </location>
</feature>
<evidence type="ECO:0000256" key="2">
    <source>
        <dbReference type="ARBA" id="ARBA00022448"/>
    </source>
</evidence>
<dbReference type="Proteomes" id="UP000076510">
    <property type="component" value="Unassembled WGS sequence"/>
</dbReference>
<gene>
    <name evidence="9" type="ORF">AF331_09505</name>
    <name evidence="10" type="ORF">AV649_18205</name>
    <name evidence="11" type="ORF">FZC83_20080</name>
</gene>
<feature type="transmembrane region" description="Helical" evidence="7">
    <location>
        <begin position="53"/>
        <end position="75"/>
    </location>
</feature>
<dbReference type="PANTHER" id="PTHR30193">
    <property type="entry name" value="ABC TRANSPORTER PERMEASE PROTEIN"/>
    <property type="match status" value="1"/>
</dbReference>
<comment type="similarity">
    <text evidence="7">Belongs to the binding-protein-dependent transport system permease family.</text>
</comment>
<dbReference type="STRING" id="189381.GCA_900166615_00625"/>
<dbReference type="EMBL" id="LQQY01000011">
    <property type="protein sequence ID" value="KZE50214.1"/>
    <property type="molecule type" value="Genomic_DNA"/>
</dbReference>
<dbReference type="InterPro" id="IPR000515">
    <property type="entry name" value="MetI-like"/>
</dbReference>
<feature type="transmembrane region" description="Helical" evidence="7">
    <location>
        <begin position="241"/>
        <end position="263"/>
    </location>
</feature>
<organism evidence="9 12">
    <name type="scientific">Rossellomorea marisflavi</name>
    <dbReference type="NCBI Taxonomy" id="189381"/>
    <lineage>
        <taxon>Bacteria</taxon>
        <taxon>Bacillati</taxon>
        <taxon>Bacillota</taxon>
        <taxon>Bacilli</taxon>
        <taxon>Bacillales</taxon>
        <taxon>Bacillaceae</taxon>
        <taxon>Rossellomorea</taxon>
    </lineage>
</organism>
<reference evidence="11 14" key="5">
    <citation type="submission" date="2019-08" db="EMBL/GenBank/DDBJ databases">
        <title>Bacillus genomes from the desert of Cuatro Cienegas, Coahuila.</title>
        <authorList>
            <person name="Olmedo-Alvarez G."/>
        </authorList>
    </citation>
    <scope>NUCLEOTIDE SEQUENCE [LARGE SCALE GENOMIC DNA]</scope>
    <source>
        <strain evidence="11 14">CH108_3D</strain>
    </source>
</reference>
<dbReference type="GO" id="GO:0005886">
    <property type="term" value="C:plasma membrane"/>
    <property type="evidence" value="ECO:0007669"/>
    <property type="project" value="UniProtKB-SubCell"/>
</dbReference>
<reference evidence="12" key="1">
    <citation type="submission" date="2015-07" db="EMBL/GenBank/DDBJ databases">
        <title>Fjat-14235 jcm11544.</title>
        <authorList>
            <person name="Liu B."/>
            <person name="Wang J."/>
            <person name="Zhu Y."/>
            <person name="Liu G."/>
            <person name="Chen Q."/>
            <person name="Chen Z."/>
            <person name="Lan J."/>
            <person name="Che J."/>
            <person name="Ge C."/>
            <person name="Shi H."/>
            <person name="Pan Z."/>
            <person name="Liu X."/>
        </authorList>
    </citation>
    <scope>NUCLEOTIDE SEQUENCE [LARGE SCALE GENOMIC DNA]</scope>
    <source>
        <strain evidence="12">JCM 11544</strain>
    </source>
</reference>
<feature type="transmembrane region" description="Helical" evidence="7">
    <location>
        <begin position="135"/>
        <end position="161"/>
    </location>
</feature>
<evidence type="ECO:0000256" key="7">
    <source>
        <dbReference type="RuleBase" id="RU363032"/>
    </source>
</evidence>
<reference evidence="10" key="4">
    <citation type="submission" date="2016-01" db="EMBL/GenBank/DDBJ databases">
        <authorList>
            <person name="McClelland M."/>
            <person name="Jain A."/>
            <person name="Saraogi P."/>
            <person name="Mendelson R."/>
            <person name="Westerman R."/>
            <person name="SanMiguel P."/>
            <person name="Csonka L."/>
        </authorList>
    </citation>
    <scope>NUCLEOTIDE SEQUENCE</scope>
    <source>
        <strain evidence="10">M19</strain>
    </source>
</reference>
<sequence>MVLFTVFFAWPGILGVYYSFTDYTGISASFIGLDNYIQLFQDKSFYKSLGRTILYTAVGVPLLYAFSLLISVLLVSKFTKGKSVAKVIFFFPWLISSIVTGVIFRWLFGESFGFVNFLLSLIGMEPVGWSSDGNMAFILVLFATVWMGTAFNMLLMISALVNIPQSYYEAADIDGASGWQKFIHVTLPSLKPTSFMVILLSVIHLMKEFPMVQALNNGGPGTDNTFLVQYIYQTGFDQRNIGYASAVSMVLFVILLLFAIINLKVEERSKL</sequence>
<dbReference type="EMBL" id="VTEQ01000008">
    <property type="protein sequence ID" value="TYS49619.1"/>
    <property type="molecule type" value="Genomic_DNA"/>
</dbReference>
<dbReference type="EMBL" id="LGUE01000003">
    <property type="protein sequence ID" value="KON90668.1"/>
    <property type="molecule type" value="Genomic_DNA"/>
</dbReference>
<dbReference type="InterPro" id="IPR035906">
    <property type="entry name" value="MetI-like_sf"/>
</dbReference>
<evidence type="ECO:0000313" key="11">
    <source>
        <dbReference type="EMBL" id="TYS49619.1"/>
    </source>
</evidence>
<evidence type="ECO:0000313" key="14">
    <source>
        <dbReference type="Proteomes" id="UP000322997"/>
    </source>
</evidence>
<feature type="domain" description="ABC transmembrane type-1" evidence="8">
    <location>
        <begin position="49"/>
        <end position="262"/>
    </location>
</feature>
<comment type="caution">
    <text evidence="9">The sequence shown here is derived from an EMBL/GenBank/DDBJ whole genome shotgun (WGS) entry which is preliminary data.</text>
</comment>
<dbReference type="GO" id="GO:0055085">
    <property type="term" value="P:transmembrane transport"/>
    <property type="evidence" value="ECO:0007669"/>
    <property type="project" value="InterPro"/>
</dbReference>
<dbReference type="AlphaFoldDB" id="A0A0M0GLM1"/>
<dbReference type="Gene3D" id="1.10.3720.10">
    <property type="entry name" value="MetI-like"/>
    <property type="match status" value="1"/>
</dbReference>
<evidence type="ECO:0000313" key="10">
    <source>
        <dbReference type="EMBL" id="KZE50214.1"/>
    </source>
</evidence>